<dbReference type="InterPro" id="IPR050834">
    <property type="entry name" value="Glycosyltransf_2"/>
</dbReference>
<dbReference type="OrthoDB" id="433681at2"/>
<dbReference type="CAZy" id="GT2">
    <property type="family name" value="Glycosyltransferase Family 2"/>
</dbReference>
<name>Q2LVN9_SYNAS</name>
<dbReference type="Gene3D" id="3.90.550.10">
    <property type="entry name" value="Spore Coat Polysaccharide Biosynthesis Protein SpsA, Chain A"/>
    <property type="match status" value="1"/>
</dbReference>
<dbReference type="GO" id="GO:0016757">
    <property type="term" value="F:glycosyltransferase activity"/>
    <property type="evidence" value="ECO:0007669"/>
    <property type="project" value="UniProtKB-KW"/>
</dbReference>
<accession>Q2LVN9</accession>
<reference evidence="2 3" key="1">
    <citation type="journal article" date="2007" name="Proc. Natl. Acad. Sci. U.S.A.">
        <title>The genome of Syntrophus aciditrophicus: life at the thermodynamic limit of microbial growth.</title>
        <authorList>
            <person name="McInerney M.J."/>
            <person name="Rohlin L."/>
            <person name="Mouttaki H."/>
            <person name="Kim U."/>
            <person name="Krupp R.S."/>
            <person name="Rios-Hernandez L."/>
            <person name="Sieber J."/>
            <person name="Struchtemeyer C.G."/>
            <person name="Bhattacharyya A."/>
            <person name="Campbell J.W."/>
            <person name="Gunsalus R.P."/>
        </authorList>
    </citation>
    <scope>NUCLEOTIDE SEQUENCE [LARGE SCALE GENOMIC DNA]</scope>
    <source>
        <strain evidence="2 3">SB</strain>
    </source>
</reference>
<sequence length="264" mass="30250">MKLDSLFFSIITASLNCVDTIRETIDSVAEQTFPYVEHIVIDGGSTDGTVDVIQDATLHNQSHKIYCFSESDEGIADALNKGLYKAKGKYILVLQADDRLIDHDILKKVYAVIGDETYDIVSFPVLKMNSNGKRIPFNPIKLPWWYHFKTVFPHQGAFVHSRLFEQTGSFKKELTIALDYDFFYRALDSTGCSVLIQSMPVAVSGCDGISSNPNYLKKRLLEECLIQETNEKKLRWKIMQRIFRRIYVPYKLFSTGLKVHFLLK</sequence>
<evidence type="ECO:0000259" key="1">
    <source>
        <dbReference type="Pfam" id="PF00535"/>
    </source>
</evidence>
<feature type="domain" description="Glycosyltransferase 2-like" evidence="1">
    <location>
        <begin position="9"/>
        <end position="140"/>
    </location>
</feature>
<dbReference type="KEGG" id="sat:SYN_00819"/>
<gene>
    <name evidence="2" type="ORF">SYN_00819</name>
</gene>
<keyword evidence="3" id="KW-1185">Reference proteome</keyword>
<dbReference type="SUPFAM" id="SSF53448">
    <property type="entry name" value="Nucleotide-diphospho-sugar transferases"/>
    <property type="match status" value="1"/>
</dbReference>
<dbReference type="CDD" id="cd06433">
    <property type="entry name" value="GT_2_WfgS_like"/>
    <property type="match status" value="1"/>
</dbReference>
<dbReference type="InterPro" id="IPR001173">
    <property type="entry name" value="Glyco_trans_2-like"/>
</dbReference>
<proteinExistence type="predicted"/>
<evidence type="ECO:0000313" key="3">
    <source>
        <dbReference type="Proteomes" id="UP000001933"/>
    </source>
</evidence>
<organism evidence="2 3">
    <name type="scientific">Syntrophus aciditrophicus (strain SB)</name>
    <dbReference type="NCBI Taxonomy" id="56780"/>
    <lineage>
        <taxon>Bacteria</taxon>
        <taxon>Pseudomonadati</taxon>
        <taxon>Thermodesulfobacteriota</taxon>
        <taxon>Syntrophia</taxon>
        <taxon>Syntrophales</taxon>
        <taxon>Syntrophaceae</taxon>
        <taxon>Syntrophus</taxon>
    </lineage>
</organism>
<keyword evidence="2" id="KW-0808">Transferase</keyword>
<dbReference type="AlphaFoldDB" id="Q2LVN9"/>
<dbReference type="EMBL" id="CP000252">
    <property type="protein sequence ID" value="ABC78152.1"/>
    <property type="molecule type" value="Genomic_DNA"/>
</dbReference>
<dbReference type="PANTHER" id="PTHR43685">
    <property type="entry name" value="GLYCOSYLTRANSFERASE"/>
    <property type="match status" value="1"/>
</dbReference>
<dbReference type="EC" id="2.4.-.-" evidence="2"/>
<dbReference type="RefSeq" id="WP_011418172.1">
    <property type="nucleotide sequence ID" value="NC_007759.1"/>
</dbReference>
<protein>
    <submittedName>
        <fullName evidence="2">Glycosyltransferase involved in cell wall biogenesis</fullName>
        <ecNumber evidence="2">2.4.-.-</ecNumber>
    </submittedName>
</protein>
<dbReference type="eggNOG" id="COG1216">
    <property type="taxonomic scope" value="Bacteria"/>
</dbReference>
<keyword evidence="2" id="KW-0328">Glycosyltransferase</keyword>
<dbReference type="HOGENOM" id="CLU_025996_21_1_7"/>
<dbReference type="Proteomes" id="UP000001933">
    <property type="component" value="Chromosome"/>
</dbReference>
<dbReference type="STRING" id="56780.SYN_00819"/>
<evidence type="ECO:0000313" key="2">
    <source>
        <dbReference type="EMBL" id="ABC78152.1"/>
    </source>
</evidence>
<dbReference type="PANTHER" id="PTHR43685:SF2">
    <property type="entry name" value="GLYCOSYLTRANSFERASE 2-LIKE DOMAIN-CONTAINING PROTEIN"/>
    <property type="match status" value="1"/>
</dbReference>
<dbReference type="InParanoid" id="Q2LVN9"/>
<dbReference type="InterPro" id="IPR029044">
    <property type="entry name" value="Nucleotide-diphossugar_trans"/>
</dbReference>
<dbReference type="Pfam" id="PF00535">
    <property type="entry name" value="Glycos_transf_2"/>
    <property type="match status" value="1"/>
</dbReference>